<dbReference type="InterPro" id="IPR050328">
    <property type="entry name" value="Dev_Immune_Receptor"/>
</dbReference>
<dbReference type="PANTHER" id="PTHR24373">
    <property type="entry name" value="SLIT RELATED LEUCINE-RICH REPEAT NEURONAL PROTEIN"/>
    <property type="match status" value="1"/>
</dbReference>
<keyword evidence="1 2" id="KW-0732">Signal</keyword>
<dbReference type="GO" id="GO:0031012">
    <property type="term" value="C:extracellular matrix"/>
    <property type="evidence" value="ECO:0007669"/>
    <property type="project" value="TreeGrafter"/>
</dbReference>
<evidence type="ECO:0000256" key="2">
    <source>
        <dbReference type="SAM" id="SignalP"/>
    </source>
</evidence>
<dbReference type="PROSITE" id="PS51450">
    <property type="entry name" value="LRR"/>
    <property type="match status" value="1"/>
</dbReference>
<dbReference type="InterPro" id="IPR001611">
    <property type="entry name" value="Leu-rich_rpt"/>
</dbReference>
<reference evidence="3" key="1">
    <citation type="submission" date="2020-11" db="EMBL/GenBank/DDBJ databases">
        <authorList>
            <person name="Tran Van P."/>
        </authorList>
    </citation>
    <scope>NUCLEOTIDE SEQUENCE</scope>
</reference>
<dbReference type="AlphaFoldDB" id="A0A7R9A4X3"/>
<keyword evidence="4" id="KW-1185">Reference proteome</keyword>
<evidence type="ECO:0000313" key="3">
    <source>
        <dbReference type="EMBL" id="CAD7248346.1"/>
    </source>
</evidence>
<proteinExistence type="predicted"/>
<dbReference type="GO" id="GO:0005615">
    <property type="term" value="C:extracellular space"/>
    <property type="evidence" value="ECO:0007669"/>
    <property type="project" value="TreeGrafter"/>
</dbReference>
<accession>A0A7R9A4X3</accession>
<dbReference type="Proteomes" id="UP000677054">
    <property type="component" value="Unassembled WGS sequence"/>
</dbReference>
<dbReference type="SUPFAM" id="SSF52058">
    <property type="entry name" value="L domain-like"/>
    <property type="match status" value="1"/>
</dbReference>
<dbReference type="EMBL" id="LR901320">
    <property type="protein sequence ID" value="CAD7248346.1"/>
    <property type="molecule type" value="Genomic_DNA"/>
</dbReference>
<protein>
    <submittedName>
        <fullName evidence="3">Uncharacterized protein</fullName>
    </submittedName>
</protein>
<dbReference type="Gene3D" id="3.80.10.10">
    <property type="entry name" value="Ribonuclease Inhibitor"/>
    <property type="match status" value="2"/>
</dbReference>
<dbReference type="OrthoDB" id="2013775at2759"/>
<sequence length="315" mass="34680">MRSTDRPTTLTMRSSSPLPLSFLFSVILGIRGQTPCPAPGDITPCICIHFEEYDEIFVDCSGAPTSEDIASAFHDATWPFTLISQFVMYDNKAVDELPSGVFGDISFQRVFIDRTIMETVHPTFMHSSLNDLRMLRIMSSSLQRLPWEILPQFAVLQFLDLRNNSMTNVPAIESASLEKLFLYDNNITSLKGGWSTPNLIMLKMNGNPITQFPDGFFQTLDKLVEFWCISCNLGPTLATGSLAFYSDALEYVALDLNSISSLEPGAIAGLISSTVLDLRSNAIVTLPESSFRPILEVLVLGTGSINLAGELLPSC</sequence>
<gene>
    <name evidence="3" type="ORF">DSTB1V02_LOCUS8162</name>
</gene>
<dbReference type="EMBL" id="CAJPEV010001803">
    <property type="protein sequence ID" value="CAG0894407.1"/>
    <property type="molecule type" value="Genomic_DNA"/>
</dbReference>
<evidence type="ECO:0000256" key="1">
    <source>
        <dbReference type="ARBA" id="ARBA00022729"/>
    </source>
</evidence>
<dbReference type="PANTHER" id="PTHR24373:SF370">
    <property type="entry name" value="FISH-LIPS, ISOFORM E"/>
    <property type="match status" value="1"/>
</dbReference>
<feature type="non-terminal residue" evidence="3">
    <location>
        <position position="315"/>
    </location>
</feature>
<feature type="chain" id="PRO_5036209686" evidence="2">
    <location>
        <begin position="33"/>
        <end position="315"/>
    </location>
</feature>
<name>A0A7R9A4X3_9CRUS</name>
<evidence type="ECO:0000313" key="4">
    <source>
        <dbReference type="Proteomes" id="UP000677054"/>
    </source>
</evidence>
<organism evidence="3">
    <name type="scientific">Darwinula stevensoni</name>
    <dbReference type="NCBI Taxonomy" id="69355"/>
    <lineage>
        <taxon>Eukaryota</taxon>
        <taxon>Metazoa</taxon>
        <taxon>Ecdysozoa</taxon>
        <taxon>Arthropoda</taxon>
        <taxon>Crustacea</taxon>
        <taxon>Oligostraca</taxon>
        <taxon>Ostracoda</taxon>
        <taxon>Podocopa</taxon>
        <taxon>Podocopida</taxon>
        <taxon>Darwinulocopina</taxon>
        <taxon>Darwinuloidea</taxon>
        <taxon>Darwinulidae</taxon>
        <taxon>Darwinula</taxon>
    </lineage>
</organism>
<feature type="signal peptide" evidence="2">
    <location>
        <begin position="1"/>
        <end position="32"/>
    </location>
</feature>
<dbReference type="InterPro" id="IPR032675">
    <property type="entry name" value="LRR_dom_sf"/>
</dbReference>